<evidence type="ECO:0000313" key="4">
    <source>
        <dbReference type="Proteomes" id="UP000469927"/>
    </source>
</evidence>
<dbReference type="EMBL" id="WAGD01000046">
    <property type="protein sequence ID" value="KAB0875615.1"/>
    <property type="molecule type" value="Genomic_DNA"/>
</dbReference>
<dbReference type="Proteomes" id="UP000244378">
    <property type="component" value="Unassembled WGS sequence"/>
</dbReference>
<dbReference type="OrthoDB" id="1551241at2"/>
<dbReference type="InterPro" id="IPR047746">
    <property type="entry name" value="Dae2/Tae2-like"/>
</dbReference>
<protein>
    <submittedName>
        <fullName evidence="1">BPSL0067 family protein</fullName>
    </submittedName>
</protein>
<dbReference type="NCBIfam" id="NF033857">
    <property type="entry name" value="BPSL0067_fam"/>
    <property type="match status" value="1"/>
</dbReference>
<organism evidence="2 3">
    <name type="scientific">Cronobacter muytjensii</name>
    <dbReference type="NCBI Taxonomy" id="413501"/>
    <lineage>
        <taxon>Bacteria</taxon>
        <taxon>Pseudomonadati</taxon>
        <taxon>Pseudomonadota</taxon>
        <taxon>Gammaproteobacteria</taxon>
        <taxon>Enterobacterales</taxon>
        <taxon>Enterobacteriaceae</taxon>
        <taxon>Cronobacter</taxon>
    </lineage>
</organism>
<evidence type="ECO:0000313" key="3">
    <source>
        <dbReference type="Proteomes" id="UP000244378"/>
    </source>
</evidence>
<reference evidence="2 3" key="1">
    <citation type="submission" date="2016-12" db="EMBL/GenBank/DDBJ databases">
        <title>Analysis of the Molecular Diversity Among Cronobacter Species Isolated from Filth Flies Using a Pan Genomic DNA Microarray.</title>
        <authorList>
            <person name="Pava-Ripoll M."/>
            <person name="Tall B."/>
            <person name="Farber J."/>
            <person name="Fanning S."/>
            <person name="Lehner A."/>
            <person name="Stephan R."/>
            <person name="Pagotto F."/>
            <person name="Iverson C."/>
            <person name="Ziobro G."/>
            <person name="Miller A."/>
            <person name="Pearson R."/>
            <person name="Yan Q."/>
            <person name="Kim M."/>
            <person name="Jeong S."/>
            <person name="Park J."/>
            <person name="Jun S."/>
            <person name="Choi H."/>
            <person name="Chung T."/>
            <person name="Yoo Y."/>
            <person name="Park E."/>
            <person name="Hwang S."/>
            <person name="Lee B."/>
            <person name="Sathyamoorthy V."/>
            <person name="Carter L."/>
            <person name="Mammel M."/>
            <person name="Jackson S."/>
            <person name="Kothary M."/>
            <person name="Patel I."/>
            <person name="Grim C."/>
            <person name="Gopinath G."/>
            <person name="Gangiredla J."/>
            <person name="Chase H."/>
        </authorList>
    </citation>
    <scope>NUCLEOTIDE SEQUENCE [LARGE SCALE GENOMIC DNA]</scope>
    <source>
        <strain evidence="2 3">MOD1-Md1s</strain>
    </source>
</reference>
<dbReference type="AlphaFoldDB" id="A0A2T7AUB1"/>
<reference evidence="1 4" key="2">
    <citation type="submission" date="2019-08" db="EMBL/GenBank/DDBJ databases">
        <title>Prevalence, distribution, and phylogeny of type two toxin-antitoxin genes possessed by Cronobacter species where C. sakazakii homologs follow sequence type lineages.</title>
        <authorList>
            <person name="Finkelstein S."/>
            <person name="Negrete F."/>
            <person name="Jang H."/>
            <person name="Gopinath G.R."/>
            <person name="Tall B.D."/>
        </authorList>
    </citation>
    <scope>NUCLEOTIDE SEQUENCE [LARGE SCALE GENOMIC DNA]</scope>
    <source>
        <strain evidence="1 4">MOD1_GK1257</strain>
    </source>
</reference>
<name>A0A2T7AUB1_9ENTR</name>
<keyword evidence="4" id="KW-1185">Reference proteome</keyword>
<sequence>MAYIAKTPRAYTGQVVGNGQCVAFTQKAANMPHTIAWRRGALVKGNKSLALGTVIATFDESGRYGNHTDGRSHAAIYLGQNIHGIIVLDQWMGHGLDKNNRQVSKPHPVSERLIRFIPQPRPENVGDNYYVVE</sequence>
<evidence type="ECO:0000313" key="2">
    <source>
        <dbReference type="EMBL" id="PUX15222.1"/>
    </source>
</evidence>
<proteinExistence type="predicted"/>
<accession>A0A2T7AUB1</accession>
<comment type="caution">
    <text evidence="2">The sequence shown here is derived from an EMBL/GenBank/DDBJ whole genome shotgun (WGS) entry which is preliminary data.</text>
</comment>
<dbReference type="Proteomes" id="UP000469927">
    <property type="component" value="Unassembled WGS sequence"/>
</dbReference>
<dbReference type="RefSeq" id="WP_075192981.1">
    <property type="nucleotide sequence ID" value="NZ_JADKNN010000009.1"/>
</dbReference>
<evidence type="ECO:0000313" key="1">
    <source>
        <dbReference type="EMBL" id="KAB0875615.1"/>
    </source>
</evidence>
<dbReference type="EMBL" id="MSAE01000016">
    <property type="protein sequence ID" value="PUX15222.1"/>
    <property type="molecule type" value="Genomic_DNA"/>
</dbReference>
<gene>
    <name evidence="2" type="ORF">AUN14_08555</name>
    <name evidence="1" type="ORF">FZI19_15130</name>
</gene>